<gene>
    <name evidence="1" type="ORF">GCM10010328_46680</name>
</gene>
<organism evidence="1 2">
    <name type="scientific">Streptomyces rubiginosohelvolus</name>
    <dbReference type="NCBI Taxonomy" id="67362"/>
    <lineage>
        <taxon>Bacteria</taxon>
        <taxon>Bacillati</taxon>
        <taxon>Actinomycetota</taxon>
        <taxon>Actinomycetes</taxon>
        <taxon>Kitasatosporales</taxon>
        <taxon>Streptomycetaceae</taxon>
        <taxon>Streptomyces</taxon>
    </lineage>
</organism>
<dbReference type="EMBL" id="BMUW01000009">
    <property type="protein sequence ID" value="GGZ66359.1"/>
    <property type="molecule type" value="Genomic_DNA"/>
</dbReference>
<sequence>MQGYFLRLELLHVPMMEQWLTLRPGVMRTNAAADAAPGARPNRSLAPRHLAAFPCPSSTISPITCAAIRAITGFVSR</sequence>
<evidence type="ECO:0000313" key="1">
    <source>
        <dbReference type="EMBL" id="GGZ66359.1"/>
    </source>
</evidence>
<keyword evidence="2" id="KW-1185">Reference proteome</keyword>
<evidence type="ECO:0000313" key="2">
    <source>
        <dbReference type="Proteomes" id="UP000624183"/>
    </source>
</evidence>
<protein>
    <submittedName>
        <fullName evidence="1">Uncharacterized protein</fullName>
    </submittedName>
</protein>
<accession>A0ABQ3C6B7</accession>
<reference evidence="2" key="1">
    <citation type="journal article" date="2019" name="Int. J. Syst. Evol. Microbiol.">
        <title>The Global Catalogue of Microorganisms (GCM) 10K type strain sequencing project: providing services to taxonomists for standard genome sequencing and annotation.</title>
        <authorList>
            <consortium name="The Broad Institute Genomics Platform"/>
            <consortium name="The Broad Institute Genome Sequencing Center for Infectious Disease"/>
            <person name="Wu L."/>
            <person name="Ma J."/>
        </authorList>
    </citation>
    <scope>NUCLEOTIDE SEQUENCE [LARGE SCALE GENOMIC DNA]</scope>
    <source>
        <strain evidence="2">JCM 4602</strain>
    </source>
</reference>
<name>A0ABQ3C6B7_9ACTN</name>
<proteinExistence type="predicted"/>
<dbReference type="Proteomes" id="UP000624183">
    <property type="component" value="Unassembled WGS sequence"/>
</dbReference>
<comment type="caution">
    <text evidence="1">The sequence shown here is derived from an EMBL/GenBank/DDBJ whole genome shotgun (WGS) entry which is preliminary data.</text>
</comment>